<dbReference type="PANTHER" id="PTHR44329">
    <property type="entry name" value="SERINE/THREONINE-PROTEIN KINASE TNNI3K-RELATED"/>
    <property type="match status" value="1"/>
</dbReference>
<evidence type="ECO:0000313" key="3">
    <source>
        <dbReference type="Proteomes" id="UP000789759"/>
    </source>
</evidence>
<dbReference type="GO" id="GO:0004674">
    <property type="term" value="F:protein serine/threonine kinase activity"/>
    <property type="evidence" value="ECO:0007669"/>
    <property type="project" value="TreeGrafter"/>
</dbReference>
<dbReference type="SUPFAM" id="SSF56112">
    <property type="entry name" value="Protein kinase-like (PK-like)"/>
    <property type="match status" value="1"/>
</dbReference>
<dbReference type="OrthoDB" id="2390637at2759"/>
<evidence type="ECO:0000313" key="2">
    <source>
        <dbReference type="EMBL" id="CAG8546898.1"/>
    </source>
</evidence>
<organism evidence="2 3">
    <name type="scientific">Cetraspora pellucida</name>
    <dbReference type="NCBI Taxonomy" id="1433469"/>
    <lineage>
        <taxon>Eukaryota</taxon>
        <taxon>Fungi</taxon>
        <taxon>Fungi incertae sedis</taxon>
        <taxon>Mucoromycota</taxon>
        <taxon>Glomeromycotina</taxon>
        <taxon>Glomeromycetes</taxon>
        <taxon>Diversisporales</taxon>
        <taxon>Gigasporaceae</taxon>
        <taxon>Cetraspora</taxon>
    </lineage>
</organism>
<dbReference type="Pfam" id="PF07714">
    <property type="entry name" value="PK_Tyr_Ser-Thr"/>
    <property type="match status" value="1"/>
</dbReference>
<dbReference type="InterPro" id="IPR051681">
    <property type="entry name" value="Ser/Thr_Kinases-Pseudokinases"/>
</dbReference>
<protein>
    <submittedName>
        <fullName evidence="2">9630_t:CDS:1</fullName>
    </submittedName>
</protein>
<dbReference type="InterPro" id="IPR000719">
    <property type="entry name" value="Prot_kinase_dom"/>
</dbReference>
<feature type="domain" description="Protein kinase" evidence="1">
    <location>
        <begin position="27"/>
        <end position="298"/>
    </location>
</feature>
<dbReference type="Gene3D" id="1.10.510.10">
    <property type="entry name" value="Transferase(Phosphotransferase) domain 1"/>
    <property type="match status" value="1"/>
</dbReference>
<sequence length="298" mass="34555">MNDRQNLVYLENEIRKKLIKFIPWTELNNISILDEGNFGSVSKAYWAKTHNNVVCKELINLKDINGKHYTAFIHELTMHTRSDLCENIVRFLGVSKDTVNSRYFLIMEYANDGNLQRFLKKNNHILNWQQRLELACQITKGLCYLHSEEIIHRDLVKNIKYLSTNSALNESATNDIFIQHDKNIVIHCGKAKITDFGNATSINTQTNIHNGIFGVISFLAPELFERTKSDNPPYCKKTDIYSLGMIFWELSSGHPPFENQQYYTILYQISKDQTSLDEFNKTYVSKPPYLEGSIKSLQ</sequence>
<dbReference type="InterPro" id="IPR001245">
    <property type="entry name" value="Ser-Thr/Tyr_kinase_cat_dom"/>
</dbReference>
<comment type="caution">
    <text evidence="2">The sequence shown here is derived from an EMBL/GenBank/DDBJ whole genome shotgun (WGS) entry which is preliminary data.</text>
</comment>
<reference evidence="2" key="1">
    <citation type="submission" date="2021-06" db="EMBL/GenBank/DDBJ databases">
        <authorList>
            <person name="Kallberg Y."/>
            <person name="Tangrot J."/>
            <person name="Rosling A."/>
        </authorList>
    </citation>
    <scope>NUCLEOTIDE SEQUENCE</scope>
    <source>
        <strain evidence="2">FL966</strain>
    </source>
</reference>
<accession>A0A9N9AZ75</accession>
<dbReference type="InterPro" id="IPR011009">
    <property type="entry name" value="Kinase-like_dom_sf"/>
</dbReference>
<dbReference type="EMBL" id="CAJVQA010002416">
    <property type="protein sequence ID" value="CAG8546898.1"/>
    <property type="molecule type" value="Genomic_DNA"/>
</dbReference>
<dbReference type="AlphaFoldDB" id="A0A9N9AZ75"/>
<dbReference type="Proteomes" id="UP000789759">
    <property type="component" value="Unassembled WGS sequence"/>
</dbReference>
<evidence type="ECO:0000259" key="1">
    <source>
        <dbReference type="PROSITE" id="PS50011"/>
    </source>
</evidence>
<dbReference type="PIRSF" id="PIRSF000654">
    <property type="entry name" value="Integrin-linked_kinase"/>
    <property type="match status" value="1"/>
</dbReference>
<gene>
    <name evidence="2" type="ORF">CPELLU_LOCUS4565</name>
</gene>
<name>A0A9N9AZ75_9GLOM</name>
<dbReference type="GO" id="GO:0005524">
    <property type="term" value="F:ATP binding"/>
    <property type="evidence" value="ECO:0007669"/>
    <property type="project" value="InterPro"/>
</dbReference>
<keyword evidence="3" id="KW-1185">Reference proteome</keyword>
<dbReference type="PROSITE" id="PS50011">
    <property type="entry name" value="PROTEIN_KINASE_DOM"/>
    <property type="match status" value="1"/>
</dbReference>
<proteinExistence type="predicted"/>